<dbReference type="eggNOG" id="KOG4845">
    <property type="taxonomic scope" value="Eukaryota"/>
</dbReference>
<feature type="transmembrane region" description="Helical" evidence="7">
    <location>
        <begin position="162"/>
        <end position="188"/>
    </location>
</feature>
<dbReference type="InterPro" id="IPR010227">
    <property type="entry name" value="NADH_Q_OxRdtase_chainM/4"/>
</dbReference>
<dbReference type="GO" id="GO:0015990">
    <property type="term" value="P:electron transport coupled proton transport"/>
    <property type="evidence" value="ECO:0007669"/>
    <property type="project" value="TreeGrafter"/>
</dbReference>
<evidence type="ECO:0000256" key="6">
    <source>
        <dbReference type="ARBA" id="ARBA00023136"/>
    </source>
</evidence>
<dbReference type="GO" id="GO:0003954">
    <property type="term" value="F:NADH dehydrogenase activity"/>
    <property type="evidence" value="ECO:0007669"/>
    <property type="project" value="TreeGrafter"/>
</dbReference>
<keyword evidence="7" id="KW-0249">Electron transport</keyword>
<feature type="transmembrane region" description="Helical" evidence="7">
    <location>
        <begin position="363"/>
        <end position="387"/>
    </location>
</feature>
<evidence type="ECO:0000256" key="5">
    <source>
        <dbReference type="ARBA" id="ARBA00022989"/>
    </source>
</evidence>
<accession>G4U3E3</accession>
<keyword evidence="7 9" id="KW-0496">Mitochondrion</keyword>
<protein>
    <recommendedName>
        <fullName evidence="7">NADH-ubiquinone oxidoreductase chain 4</fullName>
        <ecNumber evidence="7">7.1.1.2</ecNumber>
    </recommendedName>
</protein>
<keyword evidence="4 7" id="KW-0812">Transmembrane</keyword>
<dbReference type="Pfam" id="PF00361">
    <property type="entry name" value="Proton_antipo_M"/>
    <property type="match status" value="1"/>
</dbReference>
<comment type="similarity">
    <text evidence="3 7">Belongs to the complex I subunit 4 family.</text>
</comment>
<dbReference type="PRINTS" id="PR01437">
    <property type="entry name" value="NUOXDRDTASE4"/>
</dbReference>
<comment type="subcellular location">
    <subcellularLocation>
        <location evidence="2">Membrane</location>
        <topology evidence="2">Multi-pass membrane protein</topology>
    </subcellularLocation>
    <subcellularLocation>
        <location evidence="7">Mitochondrion membrane</location>
        <topology evidence="7">Multi-pass membrane protein</topology>
    </subcellularLocation>
</comment>
<geneLocation type="mitochondrion" evidence="9"/>
<keyword evidence="10" id="KW-1185">Reference proteome</keyword>
<dbReference type="Proteomes" id="UP000007148">
    <property type="component" value="Mitochondrion MT"/>
</dbReference>
<feature type="transmembrane region" description="Helical" evidence="7">
    <location>
        <begin position="238"/>
        <end position="258"/>
    </location>
</feature>
<dbReference type="GO" id="GO:0042773">
    <property type="term" value="P:ATP synthesis coupled electron transport"/>
    <property type="evidence" value="ECO:0007669"/>
    <property type="project" value="InterPro"/>
</dbReference>
<keyword evidence="6 7" id="KW-0472">Membrane</keyword>
<dbReference type="InParanoid" id="G4U3E3"/>
<feature type="transmembrane region" description="Helical" evidence="7">
    <location>
        <begin position="462"/>
        <end position="483"/>
    </location>
</feature>
<organism evidence="10">
    <name type="scientific">Serendipita indica (strain DSM 11827)</name>
    <name type="common">Root endophyte fungus</name>
    <name type="synonym">Piriformospora indica</name>
    <dbReference type="NCBI Taxonomy" id="1109443"/>
    <lineage>
        <taxon>Eukaryota</taxon>
        <taxon>Fungi</taxon>
        <taxon>Dikarya</taxon>
        <taxon>Basidiomycota</taxon>
        <taxon>Agaricomycotina</taxon>
        <taxon>Agaricomycetes</taxon>
        <taxon>Sebacinales</taxon>
        <taxon>Serendipitaceae</taxon>
        <taxon>Serendipita</taxon>
    </lineage>
</organism>
<dbReference type="InterPro" id="IPR001750">
    <property type="entry name" value="ND/Mrp_TM"/>
</dbReference>
<dbReference type="PANTHER" id="PTHR43507">
    <property type="entry name" value="NADH-UBIQUINONE OXIDOREDUCTASE CHAIN 4"/>
    <property type="match status" value="1"/>
</dbReference>
<feature type="transmembrane region" description="Helical" evidence="7">
    <location>
        <begin position="299"/>
        <end position="321"/>
    </location>
</feature>
<evidence type="ECO:0000256" key="4">
    <source>
        <dbReference type="ARBA" id="ARBA00022692"/>
    </source>
</evidence>
<comment type="function">
    <text evidence="7">Core subunit of the mitochondrial membrane respiratory chain NADH dehydrogenase (Complex I) which catalyzes electron transfer from NADH through the respiratory chain, using ubiquinone as an electron acceptor. Essential for the catalytic activity and assembly of complex I.</text>
</comment>
<evidence type="ECO:0000259" key="8">
    <source>
        <dbReference type="Pfam" id="PF00361"/>
    </source>
</evidence>
<sequence>MITLIILLPIIGSLFFFNIQETTGNSDLDTKNNSIIKQIGLSTSLVTLILTLILFSQINNSAIGFQYTNYFTPFGVLGIDSISIFYILLTAFITPIALLSDWESITSKVKYFVFSFLLLESLQIAFFSVTDLFMFYIYFESVLIPLFLIVGIYGASSARIRAAFLLFMYTLFGSLFMLLAILFIKYNLGTTDFNLLGLYDLAFDSKGWIFFAFLIAFAIKSPLYPFHLWLFRAHAESCLAGSVILAAIILKLATYGYIRISLNLLPEFSMSNQYIIQSLALITLVYSSLVVLRQVDTKAIVAYSSVSHVSVIILGLFSNTLQGIEGAILLSLAHGFVSPALFIFVGGIIYSRYHTRVINYYRGLTVTMPIFGLLFFIFTVFNAGAPLSVNFIGEFLALAGTFDNSPLVGLIGATGIVFSAVYSIFLFNRIAFLNYSPFFNRSTVNTKTDTKLLLGDLTRREFFLMLPLLIATVGFGIFPNTILDSLHYPVSQLLINIDDKVNLANNFYITANTLTLNPMISAEYLLN</sequence>
<feature type="transmembrane region" description="Helical" evidence="7">
    <location>
        <begin position="39"/>
        <end position="58"/>
    </location>
</feature>
<evidence type="ECO:0000256" key="2">
    <source>
        <dbReference type="ARBA" id="ARBA00004141"/>
    </source>
</evidence>
<feature type="transmembrane region" description="Helical" evidence="7">
    <location>
        <begin position="135"/>
        <end position="155"/>
    </location>
</feature>
<dbReference type="EC" id="7.1.1.2" evidence="7"/>
<proteinExistence type="inferred from homology"/>
<comment type="catalytic activity">
    <reaction evidence="7">
        <text>a ubiquinone + NADH + 5 H(+)(in) = a ubiquinol + NAD(+) + 4 H(+)(out)</text>
        <dbReference type="Rhea" id="RHEA:29091"/>
        <dbReference type="Rhea" id="RHEA-COMP:9565"/>
        <dbReference type="Rhea" id="RHEA-COMP:9566"/>
        <dbReference type="ChEBI" id="CHEBI:15378"/>
        <dbReference type="ChEBI" id="CHEBI:16389"/>
        <dbReference type="ChEBI" id="CHEBI:17976"/>
        <dbReference type="ChEBI" id="CHEBI:57540"/>
        <dbReference type="ChEBI" id="CHEBI:57945"/>
        <dbReference type="EC" id="7.1.1.2"/>
    </reaction>
</comment>
<dbReference type="PANTHER" id="PTHR43507:SF1">
    <property type="entry name" value="NADH-UBIQUINONE OXIDOREDUCTASE CHAIN 4"/>
    <property type="match status" value="1"/>
</dbReference>
<gene>
    <name evidence="9" type="ORF">PIIN_mito_NAD4</name>
</gene>
<dbReference type="GO" id="GO:0031966">
    <property type="term" value="C:mitochondrial membrane"/>
    <property type="evidence" value="ECO:0007669"/>
    <property type="project" value="UniProtKB-SubCell"/>
</dbReference>
<dbReference type="GO" id="GO:0048039">
    <property type="term" value="F:ubiquinone binding"/>
    <property type="evidence" value="ECO:0007669"/>
    <property type="project" value="TreeGrafter"/>
</dbReference>
<feature type="transmembrane region" description="Helical" evidence="7">
    <location>
        <begin position="327"/>
        <end position="351"/>
    </location>
</feature>
<keyword evidence="5 7" id="KW-1133">Transmembrane helix</keyword>
<comment type="function">
    <text evidence="1">Core subunit of the mitochondrial membrane respiratory chain NADH dehydrogenase (Complex I) that is believed to belong to the minimal assembly required for catalysis. Complex I functions in the transfer of electrons from NADH to the respiratory chain. The immediate electron acceptor for the enzyme is believed to be ubiquinone.</text>
</comment>
<evidence type="ECO:0000256" key="1">
    <source>
        <dbReference type="ARBA" id="ARBA00003257"/>
    </source>
</evidence>
<dbReference type="InterPro" id="IPR003918">
    <property type="entry name" value="NADH_UbQ_OxRdtase"/>
</dbReference>
<dbReference type="NCBIfam" id="TIGR01972">
    <property type="entry name" value="NDH_I_M"/>
    <property type="match status" value="1"/>
</dbReference>
<reference evidence="9 10" key="1">
    <citation type="journal article" date="2011" name="PLoS Pathog.">
        <title>Endophytic Life Strategies Decoded by Genome and Transcriptome Analyses of the Mutualistic Root Symbiont Piriformospora indica.</title>
        <authorList>
            <person name="Zuccaro A."/>
            <person name="Lahrmann U."/>
            <person name="Guldener U."/>
            <person name="Langen G."/>
            <person name="Pfiffi S."/>
            <person name="Biedenkopf D."/>
            <person name="Wong P."/>
            <person name="Samans B."/>
            <person name="Grimm C."/>
            <person name="Basiewicz M."/>
            <person name="Murat C."/>
            <person name="Martin F."/>
            <person name="Kogel K.H."/>
        </authorList>
    </citation>
    <scope>NUCLEOTIDE SEQUENCE [LARGE SCALE GENOMIC DNA]</scope>
    <source>
        <strain evidence="9 10">DSM 11827</strain>
    </source>
</reference>
<dbReference type="EMBL" id="FQ859090">
    <property type="protein sequence ID" value="CCA78102.1"/>
    <property type="molecule type" value="Genomic_DNA"/>
</dbReference>
<evidence type="ECO:0000313" key="10">
    <source>
        <dbReference type="Proteomes" id="UP000007148"/>
    </source>
</evidence>
<evidence type="ECO:0000256" key="7">
    <source>
        <dbReference type="RuleBase" id="RU003297"/>
    </source>
</evidence>
<feature type="transmembrane region" description="Helical" evidence="7">
    <location>
        <begin position="70"/>
        <end position="99"/>
    </location>
</feature>
<dbReference type="OrthoDB" id="2979252at2759"/>
<feature type="transmembrane region" description="Helical" evidence="7">
    <location>
        <begin position="208"/>
        <end position="231"/>
    </location>
</feature>
<dbReference type="GO" id="GO:0008137">
    <property type="term" value="F:NADH dehydrogenase (ubiquinone) activity"/>
    <property type="evidence" value="ECO:0007669"/>
    <property type="project" value="UniProtKB-UniRule"/>
</dbReference>
<keyword evidence="7" id="KW-0813">Transport</keyword>
<evidence type="ECO:0000313" key="9">
    <source>
        <dbReference type="EMBL" id="CCA78102.1"/>
    </source>
</evidence>
<feature type="domain" description="NADH:quinone oxidoreductase/Mrp antiporter transmembrane" evidence="8">
    <location>
        <begin position="130"/>
        <end position="417"/>
    </location>
</feature>
<feature type="transmembrane region" description="Helical" evidence="7">
    <location>
        <begin position="407"/>
        <end position="427"/>
    </location>
</feature>
<dbReference type="STRING" id="1109443.G4U3E3"/>
<dbReference type="AlphaFoldDB" id="G4U3E3"/>
<name>G4U3E3_SERID</name>
<keyword evidence="7" id="KW-0679">Respiratory chain</keyword>
<keyword evidence="7" id="KW-0520">NAD</keyword>
<feature type="transmembrane region" description="Helical" evidence="7">
    <location>
        <begin position="274"/>
        <end position="292"/>
    </location>
</feature>
<keyword evidence="7 9" id="KW-0830">Ubiquinone</keyword>
<evidence type="ECO:0000256" key="3">
    <source>
        <dbReference type="ARBA" id="ARBA00009025"/>
    </source>
</evidence>